<comment type="caution">
    <text evidence="1">The sequence shown here is derived from an EMBL/GenBank/DDBJ whole genome shotgun (WGS) entry which is preliminary data.</text>
</comment>
<reference evidence="1" key="1">
    <citation type="submission" date="2020-07" db="EMBL/GenBank/DDBJ databases">
        <title>Multicomponent nature underlies the extraordinary mechanical properties of spider dragline silk.</title>
        <authorList>
            <person name="Kono N."/>
            <person name="Nakamura H."/>
            <person name="Mori M."/>
            <person name="Yoshida Y."/>
            <person name="Ohtoshi R."/>
            <person name="Malay A.D."/>
            <person name="Moran D.A.P."/>
            <person name="Tomita M."/>
            <person name="Numata K."/>
            <person name="Arakawa K."/>
        </authorList>
    </citation>
    <scope>NUCLEOTIDE SEQUENCE</scope>
</reference>
<protein>
    <submittedName>
        <fullName evidence="1">Uncharacterized protein</fullName>
    </submittedName>
</protein>
<dbReference type="Proteomes" id="UP000887116">
    <property type="component" value="Unassembled WGS sequence"/>
</dbReference>
<gene>
    <name evidence="1" type="ORF">TNCT_131941</name>
</gene>
<organism evidence="1 2">
    <name type="scientific">Trichonephila clavata</name>
    <name type="common">Joro spider</name>
    <name type="synonym">Nephila clavata</name>
    <dbReference type="NCBI Taxonomy" id="2740835"/>
    <lineage>
        <taxon>Eukaryota</taxon>
        <taxon>Metazoa</taxon>
        <taxon>Ecdysozoa</taxon>
        <taxon>Arthropoda</taxon>
        <taxon>Chelicerata</taxon>
        <taxon>Arachnida</taxon>
        <taxon>Araneae</taxon>
        <taxon>Araneomorphae</taxon>
        <taxon>Entelegynae</taxon>
        <taxon>Araneoidea</taxon>
        <taxon>Nephilidae</taxon>
        <taxon>Trichonephila</taxon>
    </lineage>
</organism>
<accession>A0A8X6I2Z7</accession>
<sequence length="94" mass="10759">MVEHERELRRESSSFFRRLQRGSSFKLWKAKSVVLVSSVRPIYCFAVLQGLQSSDDYQDALQCHFPPVESMLGGENYTFRQGNVLICASNLALE</sequence>
<name>A0A8X6I2Z7_TRICU</name>
<proteinExistence type="predicted"/>
<evidence type="ECO:0000313" key="1">
    <source>
        <dbReference type="EMBL" id="GFQ86552.1"/>
    </source>
</evidence>
<dbReference type="EMBL" id="BMAO01013130">
    <property type="protein sequence ID" value="GFQ86552.1"/>
    <property type="molecule type" value="Genomic_DNA"/>
</dbReference>
<dbReference type="AlphaFoldDB" id="A0A8X6I2Z7"/>
<keyword evidence="2" id="KW-1185">Reference proteome</keyword>
<evidence type="ECO:0000313" key="2">
    <source>
        <dbReference type="Proteomes" id="UP000887116"/>
    </source>
</evidence>